<dbReference type="PANTHER" id="PTHR30188:SF3">
    <property type="entry name" value="ABC TRANSPORTER PERMEASE"/>
    <property type="match status" value="1"/>
</dbReference>
<comment type="caution">
    <text evidence="3">The sequence shown here is derived from an EMBL/GenBank/DDBJ whole genome shotgun (WGS) entry which is preliminary data.</text>
</comment>
<feature type="transmembrane region" description="Helical" evidence="2">
    <location>
        <begin position="180"/>
        <end position="198"/>
    </location>
</feature>
<feature type="transmembrane region" description="Helical" evidence="2">
    <location>
        <begin position="353"/>
        <end position="380"/>
    </location>
</feature>
<feature type="transmembrane region" description="Helical" evidence="2">
    <location>
        <begin position="281"/>
        <end position="302"/>
    </location>
</feature>
<feature type="compositionally biased region" description="Low complexity" evidence="1">
    <location>
        <begin position="9"/>
        <end position="21"/>
    </location>
</feature>
<keyword evidence="2" id="KW-0812">Transmembrane</keyword>
<dbReference type="RefSeq" id="WP_394488177.1">
    <property type="nucleotide sequence ID" value="NZ_JBIGIA010000007.1"/>
</dbReference>
<dbReference type="EMBL" id="JBIGIA010000007">
    <property type="protein sequence ID" value="MFG6457335.1"/>
    <property type="molecule type" value="Genomic_DNA"/>
</dbReference>
<evidence type="ECO:0000256" key="2">
    <source>
        <dbReference type="SAM" id="Phobius"/>
    </source>
</evidence>
<feature type="region of interest" description="Disordered" evidence="1">
    <location>
        <begin position="1"/>
        <end position="22"/>
    </location>
</feature>
<name>A0ABW7G605_9BURK</name>
<dbReference type="PANTHER" id="PTHR30188">
    <property type="entry name" value="ABC TRANSPORTER PERMEASE PROTEIN-RELATED"/>
    <property type="match status" value="1"/>
</dbReference>
<evidence type="ECO:0000256" key="1">
    <source>
        <dbReference type="SAM" id="MobiDB-lite"/>
    </source>
</evidence>
<keyword evidence="4" id="KW-1185">Reference proteome</keyword>
<protein>
    <submittedName>
        <fullName evidence="3">MlaE family ABC transporter permease</fullName>
    </submittedName>
</protein>
<keyword evidence="2" id="KW-1133">Transmembrane helix</keyword>
<dbReference type="Pfam" id="PF02405">
    <property type="entry name" value="MlaE"/>
    <property type="match status" value="1"/>
</dbReference>
<dbReference type="InterPro" id="IPR030802">
    <property type="entry name" value="Permease_MalE"/>
</dbReference>
<sequence>MPQTLPFTSAAPPATAAATSRARWEGEGRQWRLVLAGDWAGEGDSLPAPPAALTVAPGTQVALDTSGLSHWRPPFAALLWQALAPLARGGVALELSGLPAALRPLLALSLPPSTAAPASAPAKAVAAPAAASPTAVPEWRRTIEFVGDLLAALGRLLRGRTAMRRSDWLWQIEQTGPRSLPIVLLVSALVGLIVAYMGAQQLQRFGAQSFIANLVTIGVVREIAALVVGIVLAGRVGAAFAAQIGSMRAGEEIDALTTLGVDPVEHLVLPRMLALLVTGPLLTLCAAVAGLGVGLAVAVGLYDVPPMAYLATTREALAGWDLAVGLIKGSVYAVLVALAGCRQGLNAGRSAQAVGEATTAAVVQAIVWMVVAASLLTVIFQRLGL</sequence>
<gene>
    <name evidence="3" type="ORF">ACG00X_10875</name>
</gene>
<proteinExistence type="predicted"/>
<accession>A0ABW7G605</accession>
<reference evidence="3 4" key="1">
    <citation type="submission" date="2024-09" db="EMBL/GenBank/DDBJ databases">
        <title>Novel species of the genus Pelomonas and Roseateles isolated from streams.</title>
        <authorList>
            <person name="Lu H."/>
        </authorList>
    </citation>
    <scope>NUCLEOTIDE SEQUENCE [LARGE SCALE GENOMIC DNA]</scope>
    <source>
        <strain evidence="3 4">BYS96W</strain>
    </source>
</reference>
<feature type="transmembrane region" description="Helical" evidence="2">
    <location>
        <begin position="210"/>
        <end position="233"/>
    </location>
</feature>
<evidence type="ECO:0000313" key="4">
    <source>
        <dbReference type="Proteomes" id="UP001606305"/>
    </source>
</evidence>
<evidence type="ECO:0000313" key="3">
    <source>
        <dbReference type="EMBL" id="MFG6457335.1"/>
    </source>
</evidence>
<dbReference type="Proteomes" id="UP001606305">
    <property type="component" value="Unassembled WGS sequence"/>
</dbReference>
<keyword evidence="2" id="KW-0472">Membrane</keyword>
<feature type="transmembrane region" description="Helical" evidence="2">
    <location>
        <begin position="322"/>
        <end position="341"/>
    </location>
</feature>
<organism evidence="3 4">
    <name type="scientific">Pelomonas nitida</name>
    <dbReference type="NCBI Taxonomy" id="3299027"/>
    <lineage>
        <taxon>Bacteria</taxon>
        <taxon>Pseudomonadati</taxon>
        <taxon>Pseudomonadota</taxon>
        <taxon>Betaproteobacteria</taxon>
        <taxon>Burkholderiales</taxon>
        <taxon>Sphaerotilaceae</taxon>
        <taxon>Roseateles</taxon>
    </lineage>
</organism>